<evidence type="ECO:0000256" key="2">
    <source>
        <dbReference type="SAM" id="MobiDB-lite"/>
    </source>
</evidence>
<dbReference type="GO" id="GO:0004190">
    <property type="term" value="F:aspartic-type endopeptidase activity"/>
    <property type="evidence" value="ECO:0007669"/>
    <property type="project" value="UniProtKB-KW"/>
</dbReference>
<sequence>MASTSTPMPLEVIIQAPEFRSVRIALEGRDKLGFIDGSCIKPADGTTELRQWRITDSMVRTWILNTISKDIVNAYLYATSARSLWLDLEARYGECDGPLLYKIQRQISSMSQGNLDVTAYYTNLKQLWDELVCLMPPAMCTCGKCTCGCNKAKIDQTESSQLIQFLMGLNETYDNIRNQILVLDPLPNVNKAYSMVLRVERQREVNLGFAETGDNVAMQARSYDGKGLGPKNHLKKKGPTDKRNLVCGHCNKPGHSKETCFKIHGVPDRYRDLNDQRKKNGGSGRAYTVNDSEQQSSVDNVSAASHNLVADLMEALKMVQNKVPYDPMKVHFAQNSEMAGTTLSKSSGIVNAGSWIVDTGATSHMCGDVKLFNSLHTLHSCITIHLPDNSIAQAKECGDIHLSSNLTLTNVLYVPSFKHNLLSVSQLCQSNSVGFLFLTSSCLVQDLKNNNILAVGKQRGRLYYLDTNSFIHASSSQSIENHISCLSSDTELYTLWHKRLGHASPFVLSHIPEFLHSNGIIHEKTCIYTPQQNGVVERKHRHLLQIARALMFESHLPRHFWADSILTATHIINKLPSSILNWKSPFELLRKIPPSYDNLRTFGCLCFASNTTPHKSKFDHRAFRCVFLGYVHGQKAYKLYDIDNKVTVISRDVVFHENIFPYHNSSSIRNTDPIPTPILDSVVEIDSAPVPCSSSSGLVPNFSTVLAPTQSPPHSPVRRSTRLTKAPAWLNDFHCNSSSVSSILPSDITSSHIGFMTALSTVHEPKHFLQAKGCSEWERAMKEELDALERNNTWEIVDLPPGKKPIGSKWVYKVKLRPDGSVDRYKARLVAKGYNQVEGVDYVDRFSPVAKAVTVRLLLAVASSKNWPIQQVDINNAFLHGFLDEDIYLTAPDGYPIPAGKVCKLKRSLYGLKQASRQWNQELTSQLIRYGFSQSPHDHCLFTQQTTDGFLVLLVYVDDVLITGSSQLQIDKDPEPYRRLVGRLLYLSFTRPDISFGAQQLSQFVHQPGQIHMDAALHLVRYLKGCPDRGLFFSSSNSFTLTAFCDADWASCVDSRRSLTGYCIFLGQALISWKTKKQTTVARSTAEVEYRSLGTTVCELQWISYLLSDFHISVPRPIPVYCDNQAAIHIVANPVFHERTKHLEIDCHLVRDKFKAGFILPSHISGKSQLADLFTKLLPSPTFTSFLSKLGLVSFPQVQLEGGCWNVRRTLIQNNSNHDHST</sequence>
<dbReference type="InterPro" id="IPR013103">
    <property type="entry name" value="RVT_2"/>
</dbReference>
<evidence type="ECO:0000256" key="1">
    <source>
        <dbReference type="ARBA" id="ARBA00022750"/>
    </source>
</evidence>
<dbReference type="GO" id="GO:0003676">
    <property type="term" value="F:nucleic acid binding"/>
    <property type="evidence" value="ECO:0007669"/>
    <property type="project" value="InterPro"/>
</dbReference>
<dbReference type="Pfam" id="PF25597">
    <property type="entry name" value="SH3_retrovirus"/>
    <property type="match status" value="1"/>
</dbReference>
<dbReference type="Pfam" id="PF07727">
    <property type="entry name" value="RVT_2"/>
    <property type="match status" value="1"/>
</dbReference>
<dbReference type="InterPro" id="IPR012337">
    <property type="entry name" value="RNaseH-like_sf"/>
</dbReference>
<keyword evidence="1" id="KW-0378">Hydrolase</keyword>
<dbReference type="Pfam" id="PF22936">
    <property type="entry name" value="Pol_BBD"/>
    <property type="match status" value="1"/>
</dbReference>
<protein>
    <submittedName>
        <fullName evidence="4">Retrovirus-related Pol polyprotein from transposon RE1</fullName>
    </submittedName>
</protein>
<dbReference type="PANTHER" id="PTHR11439">
    <property type="entry name" value="GAG-POL-RELATED RETROTRANSPOSON"/>
    <property type="match status" value="1"/>
</dbReference>
<reference evidence="4" key="1">
    <citation type="submission" date="2020-06" db="EMBL/GenBank/DDBJ databases">
        <authorList>
            <person name="Li T."/>
            <person name="Hu X."/>
            <person name="Zhang T."/>
            <person name="Song X."/>
            <person name="Zhang H."/>
            <person name="Dai N."/>
            <person name="Sheng W."/>
            <person name="Hou X."/>
            <person name="Wei L."/>
        </authorList>
    </citation>
    <scope>NUCLEOTIDE SEQUENCE</scope>
    <source>
        <strain evidence="4">G02</strain>
        <tissue evidence="4">Leaf</tissue>
    </source>
</reference>
<comment type="caution">
    <text evidence="4">The sequence shown here is derived from an EMBL/GenBank/DDBJ whole genome shotgun (WGS) entry which is preliminary data.</text>
</comment>
<proteinExistence type="predicted"/>
<dbReference type="InterPro" id="IPR036397">
    <property type="entry name" value="RNaseH_sf"/>
</dbReference>
<dbReference type="Gene3D" id="3.30.420.10">
    <property type="entry name" value="Ribonuclease H-like superfamily/Ribonuclease H"/>
    <property type="match status" value="1"/>
</dbReference>
<dbReference type="EMBL" id="JACGWJ010000010">
    <property type="protein sequence ID" value="KAL0392909.1"/>
    <property type="molecule type" value="Genomic_DNA"/>
</dbReference>
<dbReference type="SUPFAM" id="SSF56672">
    <property type="entry name" value="DNA/RNA polymerases"/>
    <property type="match status" value="1"/>
</dbReference>
<gene>
    <name evidence="4" type="ORF">Sradi_2513700</name>
</gene>
<evidence type="ECO:0000313" key="4">
    <source>
        <dbReference type="EMBL" id="KAL0392909.1"/>
    </source>
</evidence>
<keyword evidence="1" id="KW-0064">Aspartyl protease</keyword>
<dbReference type="AlphaFoldDB" id="A0AAW2SKF1"/>
<dbReference type="InterPro" id="IPR054722">
    <property type="entry name" value="PolX-like_BBD"/>
</dbReference>
<dbReference type="GO" id="GO:0015074">
    <property type="term" value="P:DNA integration"/>
    <property type="evidence" value="ECO:0007669"/>
    <property type="project" value="InterPro"/>
</dbReference>
<feature type="region of interest" description="Disordered" evidence="2">
    <location>
        <begin position="271"/>
        <end position="298"/>
    </location>
</feature>
<dbReference type="Pfam" id="PF14244">
    <property type="entry name" value="Retrotran_gag_3"/>
    <property type="match status" value="1"/>
</dbReference>
<dbReference type="InterPro" id="IPR001584">
    <property type="entry name" value="Integrase_cat-core"/>
</dbReference>
<evidence type="ECO:0000259" key="3">
    <source>
        <dbReference type="PROSITE" id="PS50994"/>
    </source>
</evidence>
<feature type="domain" description="Integrase catalytic" evidence="3">
    <location>
        <begin position="506"/>
        <end position="593"/>
    </location>
</feature>
<reference evidence="4" key="2">
    <citation type="journal article" date="2024" name="Plant">
        <title>Genomic evolution and insights into agronomic trait innovations of Sesamum species.</title>
        <authorList>
            <person name="Miao H."/>
            <person name="Wang L."/>
            <person name="Qu L."/>
            <person name="Liu H."/>
            <person name="Sun Y."/>
            <person name="Le M."/>
            <person name="Wang Q."/>
            <person name="Wei S."/>
            <person name="Zheng Y."/>
            <person name="Lin W."/>
            <person name="Duan Y."/>
            <person name="Cao H."/>
            <person name="Xiong S."/>
            <person name="Wang X."/>
            <person name="Wei L."/>
            <person name="Li C."/>
            <person name="Ma Q."/>
            <person name="Ju M."/>
            <person name="Zhao R."/>
            <person name="Li G."/>
            <person name="Mu C."/>
            <person name="Tian Q."/>
            <person name="Mei H."/>
            <person name="Zhang T."/>
            <person name="Gao T."/>
            <person name="Zhang H."/>
        </authorList>
    </citation>
    <scope>NUCLEOTIDE SEQUENCE</scope>
    <source>
        <strain evidence="4">G02</strain>
    </source>
</reference>
<dbReference type="InterPro" id="IPR057670">
    <property type="entry name" value="SH3_retrovirus"/>
</dbReference>
<dbReference type="InterPro" id="IPR043502">
    <property type="entry name" value="DNA/RNA_pol_sf"/>
</dbReference>
<feature type="compositionally biased region" description="Polar residues" evidence="2">
    <location>
        <begin position="289"/>
        <end position="298"/>
    </location>
</feature>
<keyword evidence="1" id="KW-0645">Protease</keyword>
<organism evidence="4">
    <name type="scientific">Sesamum radiatum</name>
    <name type="common">Black benniseed</name>
    <dbReference type="NCBI Taxonomy" id="300843"/>
    <lineage>
        <taxon>Eukaryota</taxon>
        <taxon>Viridiplantae</taxon>
        <taxon>Streptophyta</taxon>
        <taxon>Embryophyta</taxon>
        <taxon>Tracheophyta</taxon>
        <taxon>Spermatophyta</taxon>
        <taxon>Magnoliopsida</taxon>
        <taxon>eudicotyledons</taxon>
        <taxon>Gunneridae</taxon>
        <taxon>Pentapetalae</taxon>
        <taxon>asterids</taxon>
        <taxon>lamiids</taxon>
        <taxon>Lamiales</taxon>
        <taxon>Pedaliaceae</taxon>
        <taxon>Sesamum</taxon>
    </lineage>
</organism>
<name>A0AAW2SKF1_SESRA</name>
<dbReference type="PANTHER" id="PTHR11439:SF465">
    <property type="entry name" value="REVERSE TRANSCRIPTASE TY1_COPIA-TYPE DOMAIN-CONTAINING PROTEIN"/>
    <property type="match status" value="1"/>
</dbReference>
<dbReference type="InterPro" id="IPR029472">
    <property type="entry name" value="Copia-like_N"/>
</dbReference>
<dbReference type="CDD" id="cd09272">
    <property type="entry name" value="RNase_HI_RT_Ty1"/>
    <property type="match status" value="1"/>
</dbReference>
<dbReference type="PROSITE" id="PS50994">
    <property type="entry name" value="INTEGRASE"/>
    <property type="match status" value="1"/>
</dbReference>
<dbReference type="SUPFAM" id="SSF53098">
    <property type="entry name" value="Ribonuclease H-like"/>
    <property type="match status" value="1"/>
</dbReference>
<accession>A0AAW2SKF1</accession>